<gene>
    <name evidence="1" type="ORF">Q8W34_14610</name>
</gene>
<accession>A0ABT9FGG9</accession>
<dbReference type="RefSeq" id="WP_305472652.1">
    <property type="nucleotide sequence ID" value="NZ_JAUYVT010000014.1"/>
</dbReference>
<dbReference type="Proteomes" id="UP001177212">
    <property type="component" value="Unassembled WGS sequence"/>
</dbReference>
<evidence type="ECO:0000313" key="2">
    <source>
        <dbReference type="Proteomes" id="UP001177212"/>
    </source>
</evidence>
<dbReference type="EMBL" id="JAUYVT010000014">
    <property type="protein sequence ID" value="MDP2565876.1"/>
    <property type="molecule type" value="Genomic_DNA"/>
</dbReference>
<evidence type="ECO:0000313" key="1">
    <source>
        <dbReference type="EMBL" id="MDP2565876.1"/>
    </source>
</evidence>
<keyword evidence="2" id="KW-1185">Reference proteome</keyword>
<organism evidence="1 2">
    <name type="scientific">Pseudoalteromonas marina</name>
    <dbReference type="NCBI Taxonomy" id="267375"/>
    <lineage>
        <taxon>Bacteria</taxon>
        <taxon>Pseudomonadati</taxon>
        <taxon>Pseudomonadota</taxon>
        <taxon>Gammaproteobacteria</taxon>
        <taxon>Alteromonadales</taxon>
        <taxon>Pseudoalteromonadaceae</taxon>
        <taxon>Pseudoalteromonas</taxon>
    </lineage>
</organism>
<comment type="caution">
    <text evidence="1">The sequence shown here is derived from an EMBL/GenBank/DDBJ whole genome shotgun (WGS) entry which is preliminary data.</text>
</comment>
<reference evidence="1" key="1">
    <citation type="submission" date="2023-07" db="EMBL/GenBank/DDBJ databases">
        <title>Genome content predicts the carbon catabolic preferences of heterotrophic bacteria.</title>
        <authorList>
            <person name="Gralka M."/>
        </authorList>
    </citation>
    <scope>NUCLEOTIDE SEQUENCE</scope>
    <source>
        <strain evidence="1">4G09</strain>
    </source>
</reference>
<protein>
    <submittedName>
        <fullName evidence="1">Uncharacterized protein</fullName>
    </submittedName>
</protein>
<name>A0ABT9FGG9_9GAMM</name>
<proteinExistence type="predicted"/>
<sequence length="113" mass="12469">MNFRTQVTNYGDQDSLQTLGVVLDENVSLLLNGSHSADVMQEQYVLASGLVKTEHGTLDYLYSFKVGESFQINGVTHKVDDVSFPYIILLSNAGSGSYHFVSVIAAKIKEDMF</sequence>